<reference evidence="1 2" key="1">
    <citation type="journal article" date="2021" name="Elife">
        <title>Chloroplast acquisition without the gene transfer in kleptoplastic sea slugs, Plakobranchus ocellatus.</title>
        <authorList>
            <person name="Maeda T."/>
            <person name="Takahashi S."/>
            <person name="Yoshida T."/>
            <person name="Shimamura S."/>
            <person name="Takaki Y."/>
            <person name="Nagai Y."/>
            <person name="Toyoda A."/>
            <person name="Suzuki Y."/>
            <person name="Arimoto A."/>
            <person name="Ishii H."/>
            <person name="Satoh N."/>
            <person name="Nishiyama T."/>
            <person name="Hasebe M."/>
            <person name="Maruyama T."/>
            <person name="Minagawa J."/>
            <person name="Obokata J."/>
            <person name="Shigenobu S."/>
        </authorList>
    </citation>
    <scope>NUCLEOTIDE SEQUENCE [LARGE SCALE GENOMIC DNA]</scope>
</reference>
<gene>
    <name evidence="1" type="ORF">ElyMa_005325900</name>
</gene>
<dbReference type="AlphaFoldDB" id="A0AAV4JYW6"/>
<dbReference type="Proteomes" id="UP000762676">
    <property type="component" value="Unassembled WGS sequence"/>
</dbReference>
<organism evidence="1 2">
    <name type="scientific">Elysia marginata</name>
    <dbReference type="NCBI Taxonomy" id="1093978"/>
    <lineage>
        <taxon>Eukaryota</taxon>
        <taxon>Metazoa</taxon>
        <taxon>Spiralia</taxon>
        <taxon>Lophotrochozoa</taxon>
        <taxon>Mollusca</taxon>
        <taxon>Gastropoda</taxon>
        <taxon>Heterobranchia</taxon>
        <taxon>Euthyneura</taxon>
        <taxon>Panpulmonata</taxon>
        <taxon>Sacoglossa</taxon>
        <taxon>Placobranchoidea</taxon>
        <taxon>Plakobranchidae</taxon>
        <taxon>Elysia</taxon>
    </lineage>
</organism>
<proteinExistence type="predicted"/>
<keyword evidence="2" id="KW-1185">Reference proteome</keyword>
<evidence type="ECO:0000313" key="1">
    <source>
        <dbReference type="EMBL" id="GFS28004.1"/>
    </source>
</evidence>
<dbReference type="EMBL" id="BMAT01010597">
    <property type="protein sequence ID" value="GFS28004.1"/>
    <property type="molecule type" value="Genomic_DNA"/>
</dbReference>
<name>A0AAV4JYW6_9GAST</name>
<accession>A0AAV4JYW6</accession>
<comment type="caution">
    <text evidence="1">The sequence shown here is derived from an EMBL/GenBank/DDBJ whole genome shotgun (WGS) entry which is preliminary data.</text>
</comment>
<protein>
    <submittedName>
        <fullName evidence="1">Uncharacterized protein</fullName>
    </submittedName>
</protein>
<sequence>MCASPPARLCQPPVSVICCTTSAVLSRPSPSAIDAATAAGQADDDEREKHNVNVGITIDELEDTIDFALPDDNLGNQGQQRPTTISIDVTYSNDSSTDVHVTATTTSYNE</sequence>
<evidence type="ECO:0000313" key="2">
    <source>
        <dbReference type="Proteomes" id="UP000762676"/>
    </source>
</evidence>